<feature type="site" description="Important for catalytic activity, responsible for pKa modulation of the active site Glu and correct orientation of both the proton donor and substrate" evidence="6">
    <location>
        <position position="147"/>
    </location>
</feature>
<dbReference type="InterPro" id="IPR023296">
    <property type="entry name" value="Glyco_hydro_beta-prop_sf"/>
</dbReference>
<keyword evidence="2" id="KW-0624">Polysaccharide degradation</keyword>
<organism evidence="8">
    <name type="scientific">Deinococcus sonorensis KR-87</name>
    <dbReference type="NCBI Taxonomy" id="694439"/>
    <lineage>
        <taxon>Bacteria</taxon>
        <taxon>Thermotogati</taxon>
        <taxon>Deinococcota</taxon>
        <taxon>Deinococci</taxon>
        <taxon>Deinococcales</taxon>
        <taxon>Deinococcaceae</taxon>
        <taxon>Deinococcus</taxon>
    </lineage>
</organism>
<dbReference type="PANTHER" id="PTHR43772:SF2">
    <property type="entry name" value="PUTATIVE (AFU_ORTHOLOGUE AFUA_2G04480)-RELATED"/>
    <property type="match status" value="1"/>
</dbReference>
<dbReference type="GO" id="GO:0045493">
    <property type="term" value="P:xylan catabolic process"/>
    <property type="evidence" value="ECO:0007669"/>
    <property type="project" value="UniProtKB-KW"/>
</dbReference>
<evidence type="ECO:0000256" key="1">
    <source>
        <dbReference type="ARBA" id="ARBA00009865"/>
    </source>
</evidence>
<sequence>MTDPHSQPAGGAALTSGNPVFPGWYADPELHVFSGPDGERRYYIYPTGSADFTRQASFECWSSANLTDWVNHGTILDFRDVPWSTNYAAWAPSCAQSPRDGKFYFYFSAGDGAGIGVAVSDSPSGPFRDAIGLPLIRDYLHGAQPIDAHCFVDDDHQAYLYYGGHGHCVVAPLTPTMCAVHRAPREITPSPGYVEAPFMVKRRGVYYLMWSEGDWADSTYLAAYGVSDSPLGPFTYGGRILENHPDVALGAGHHSVLRLPGTEDEWVICYHRRPLGETNMHHRVTCIDRLVFRDDGSIAPVTLTHHGVPAHPATAG</sequence>
<gene>
    <name evidence="8" type="ORF">ABOD76_01490</name>
</gene>
<geneLocation type="plasmid" evidence="8">
    <name>pDson01</name>
</geneLocation>
<dbReference type="Gene3D" id="2.115.10.20">
    <property type="entry name" value="Glycosyl hydrolase domain, family 43"/>
    <property type="match status" value="1"/>
</dbReference>
<dbReference type="RefSeq" id="WP_350241470.1">
    <property type="nucleotide sequence ID" value="NZ_CP158297.1"/>
</dbReference>
<keyword evidence="5 7" id="KW-0326">Glycosidase</keyword>
<keyword evidence="4" id="KW-0119">Carbohydrate metabolism</keyword>
<dbReference type="Pfam" id="PF04616">
    <property type="entry name" value="Glyco_hydro_43"/>
    <property type="match status" value="1"/>
</dbReference>
<dbReference type="KEGG" id="dsc:ABOD76_01490"/>
<protein>
    <submittedName>
        <fullName evidence="8">Glycoside hydrolase family 43 protein</fullName>
    </submittedName>
</protein>
<name>A0AAU7U527_9DEIO</name>
<dbReference type="AlphaFoldDB" id="A0AAU7U527"/>
<evidence type="ECO:0000313" key="8">
    <source>
        <dbReference type="EMBL" id="XBV83750.1"/>
    </source>
</evidence>
<evidence type="ECO:0000256" key="3">
    <source>
        <dbReference type="ARBA" id="ARBA00022801"/>
    </source>
</evidence>
<evidence type="ECO:0000256" key="6">
    <source>
        <dbReference type="PIRSR" id="PIRSR606710-2"/>
    </source>
</evidence>
<evidence type="ECO:0000256" key="4">
    <source>
        <dbReference type="ARBA" id="ARBA00023277"/>
    </source>
</evidence>
<dbReference type="EMBL" id="CP158297">
    <property type="protein sequence ID" value="XBV83750.1"/>
    <property type="molecule type" value="Genomic_DNA"/>
</dbReference>
<dbReference type="GO" id="GO:0004553">
    <property type="term" value="F:hydrolase activity, hydrolyzing O-glycosyl compounds"/>
    <property type="evidence" value="ECO:0007669"/>
    <property type="project" value="InterPro"/>
</dbReference>
<dbReference type="InterPro" id="IPR006710">
    <property type="entry name" value="Glyco_hydro_43"/>
</dbReference>
<evidence type="ECO:0000256" key="5">
    <source>
        <dbReference type="ARBA" id="ARBA00023295"/>
    </source>
</evidence>
<evidence type="ECO:0000256" key="2">
    <source>
        <dbReference type="ARBA" id="ARBA00022651"/>
    </source>
</evidence>
<keyword evidence="2" id="KW-0858">Xylan degradation</keyword>
<comment type="similarity">
    <text evidence="1 7">Belongs to the glycosyl hydrolase 43 family.</text>
</comment>
<dbReference type="InterPro" id="IPR052176">
    <property type="entry name" value="Glycosyl_Hydrlase_43_Enz"/>
</dbReference>
<reference evidence="8" key="1">
    <citation type="submission" date="2024-06" db="EMBL/GenBank/DDBJ databases">
        <title>Draft Genome Sequence of Deinococcus sonorensis Type Strain KR-87, a Biofilm Producing Representative of the Genus Deinococcus.</title>
        <authorList>
            <person name="Boren L.S."/>
            <person name="Grosso R.A."/>
            <person name="Hugenberg-Cox A.N."/>
            <person name="Hill J.T.E."/>
            <person name="Albert C.M."/>
            <person name="Tuohy J.M."/>
        </authorList>
    </citation>
    <scope>NUCLEOTIDE SEQUENCE</scope>
    <source>
        <strain evidence="8">KR-87</strain>
        <plasmid evidence="8">pDson01</plasmid>
    </source>
</reference>
<keyword evidence="8" id="KW-0614">Plasmid</keyword>
<keyword evidence="3 7" id="KW-0378">Hydrolase</keyword>
<dbReference type="SUPFAM" id="SSF75005">
    <property type="entry name" value="Arabinanase/levansucrase/invertase"/>
    <property type="match status" value="1"/>
</dbReference>
<proteinExistence type="inferred from homology"/>
<accession>A0AAU7U527</accession>
<evidence type="ECO:0000256" key="7">
    <source>
        <dbReference type="RuleBase" id="RU361187"/>
    </source>
</evidence>
<dbReference type="PANTHER" id="PTHR43772">
    <property type="entry name" value="ENDO-1,4-BETA-XYLANASE"/>
    <property type="match status" value="1"/>
</dbReference>
<dbReference type="CDD" id="cd18827">
    <property type="entry name" value="GH43_XlnD-like"/>
    <property type="match status" value="1"/>
</dbReference>